<gene>
    <name evidence="1" type="ORF">VP06_28435</name>
</gene>
<evidence type="ECO:0000313" key="1">
    <source>
        <dbReference type="EMBL" id="KMO28171.1"/>
    </source>
</evidence>
<organism evidence="1 2">
    <name type="scientific">Methylobacterium aquaticum</name>
    <dbReference type="NCBI Taxonomy" id="270351"/>
    <lineage>
        <taxon>Bacteria</taxon>
        <taxon>Pseudomonadati</taxon>
        <taxon>Pseudomonadota</taxon>
        <taxon>Alphaproteobacteria</taxon>
        <taxon>Hyphomicrobiales</taxon>
        <taxon>Methylobacteriaceae</taxon>
        <taxon>Methylobacterium</taxon>
    </lineage>
</organism>
<dbReference type="EMBL" id="LABX01000261">
    <property type="protein sequence ID" value="KMO28171.1"/>
    <property type="molecule type" value="Genomic_DNA"/>
</dbReference>
<feature type="non-terminal residue" evidence="1">
    <location>
        <position position="133"/>
    </location>
</feature>
<dbReference type="Proteomes" id="UP000035929">
    <property type="component" value="Unassembled WGS sequence"/>
</dbReference>
<sequence>MDLLDFDLANDAEVGVEVHLKNPRTDNDEPLFTKDGRPVTITVAGMYSRAYRDAVEAANKRLFGFPPTMLDHPMFRPQRDAADMEVLVAVTLEWQGITADGVELDFTDEAVAAVYRRFQWIREQVTKAIHDPK</sequence>
<protein>
    <submittedName>
        <fullName evidence="1">Uncharacterized protein</fullName>
    </submittedName>
</protein>
<dbReference type="AlphaFoldDB" id="A0A0J6UQ45"/>
<comment type="caution">
    <text evidence="1">The sequence shown here is derived from an EMBL/GenBank/DDBJ whole genome shotgun (WGS) entry which is preliminary data.</text>
</comment>
<name>A0A0J6UQ45_9HYPH</name>
<proteinExistence type="predicted"/>
<accession>A0A0J6UQ45</accession>
<dbReference type="RefSeq" id="WP_048467154.1">
    <property type="nucleotide sequence ID" value="NZ_LABX01000261.1"/>
</dbReference>
<evidence type="ECO:0000313" key="2">
    <source>
        <dbReference type="Proteomes" id="UP000035929"/>
    </source>
</evidence>
<reference evidence="1 2" key="1">
    <citation type="submission" date="2015-03" db="EMBL/GenBank/DDBJ databases">
        <title>Genome sequencing of Methylobacterium aquaticum DSM16371 type strain.</title>
        <authorList>
            <person name="Chaudhry V."/>
            <person name="Patil P.B."/>
        </authorList>
    </citation>
    <scope>NUCLEOTIDE SEQUENCE [LARGE SCALE GENOMIC DNA]</scope>
    <source>
        <strain evidence="1 2">DSM 16371</strain>
    </source>
</reference>